<protein>
    <submittedName>
        <fullName evidence="2">RNA-directed RNA polymerase</fullName>
    </submittedName>
</protein>
<dbReference type="Pfam" id="PF01661">
    <property type="entry name" value="Macro"/>
    <property type="match status" value="1"/>
</dbReference>
<evidence type="ECO:0000313" key="2">
    <source>
        <dbReference type="EMBL" id="RGI68393.1"/>
    </source>
</evidence>
<dbReference type="GO" id="GO:0003968">
    <property type="term" value="F:RNA-directed RNA polymerase activity"/>
    <property type="evidence" value="ECO:0007669"/>
    <property type="project" value="UniProtKB-KW"/>
</dbReference>
<dbReference type="InterPro" id="IPR002589">
    <property type="entry name" value="Macro_dom"/>
</dbReference>
<dbReference type="SUPFAM" id="SSF52949">
    <property type="entry name" value="Macro domain-like"/>
    <property type="match status" value="1"/>
</dbReference>
<accession>A0A3E4EC91</accession>
<keyword evidence="2" id="KW-0696">RNA-directed RNA polymerase</keyword>
<dbReference type="PROSITE" id="PS51154">
    <property type="entry name" value="MACRO"/>
    <property type="match status" value="1"/>
</dbReference>
<proteinExistence type="predicted"/>
<dbReference type="EMBL" id="QSOB01000009">
    <property type="protein sequence ID" value="RGI68393.1"/>
    <property type="molecule type" value="Genomic_DNA"/>
</dbReference>
<keyword evidence="2" id="KW-0808">Transferase</keyword>
<feature type="domain" description="Macro" evidence="1">
    <location>
        <begin position="1"/>
        <end position="64"/>
    </location>
</feature>
<keyword evidence="2" id="KW-0548">Nucleotidyltransferase</keyword>
<sequence length="66" mass="7668">MRSIAFPSISTGVYSFPVELAAKIAVHTVNRFLQDNPDWFDLVEWVLFDTHTESVYESEVDKIYNK</sequence>
<evidence type="ECO:0000259" key="1">
    <source>
        <dbReference type="PROSITE" id="PS51154"/>
    </source>
</evidence>
<evidence type="ECO:0000313" key="3">
    <source>
        <dbReference type="Proteomes" id="UP000260642"/>
    </source>
</evidence>
<dbReference type="InterPro" id="IPR043472">
    <property type="entry name" value="Macro_dom-like"/>
</dbReference>
<comment type="caution">
    <text evidence="2">The sequence shown here is derived from an EMBL/GenBank/DDBJ whole genome shotgun (WGS) entry which is preliminary data.</text>
</comment>
<dbReference type="AlphaFoldDB" id="A0A3E4EC91"/>
<reference evidence="2 3" key="1">
    <citation type="submission" date="2018-08" db="EMBL/GenBank/DDBJ databases">
        <title>A genome reference for cultivated species of the human gut microbiota.</title>
        <authorList>
            <person name="Zou Y."/>
            <person name="Xue W."/>
            <person name="Luo G."/>
        </authorList>
    </citation>
    <scope>NUCLEOTIDE SEQUENCE [LARGE SCALE GENOMIC DNA]</scope>
    <source>
        <strain evidence="2 3">TM10-3</strain>
    </source>
</reference>
<dbReference type="PANTHER" id="PTHR11106">
    <property type="entry name" value="GANGLIOSIDE INDUCED DIFFERENTIATION ASSOCIATED PROTEIN 2-RELATED"/>
    <property type="match status" value="1"/>
</dbReference>
<dbReference type="Gene3D" id="3.40.220.10">
    <property type="entry name" value="Leucine Aminopeptidase, subunit E, domain 1"/>
    <property type="match status" value="1"/>
</dbReference>
<organism evidence="2 3">
    <name type="scientific">Agathobacter rectalis</name>
    <dbReference type="NCBI Taxonomy" id="39491"/>
    <lineage>
        <taxon>Bacteria</taxon>
        <taxon>Bacillati</taxon>
        <taxon>Bacillota</taxon>
        <taxon>Clostridia</taxon>
        <taxon>Lachnospirales</taxon>
        <taxon>Lachnospiraceae</taxon>
        <taxon>Agathobacter</taxon>
    </lineage>
</organism>
<name>A0A3E4EC91_9FIRM</name>
<dbReference type="PANTHER" id="PTHR11106:SF27">
    <property type="entry name" value="MACRO DOMAIN-CONTAINING PROTEIN"/>
    <property type="match status" value="1"/>
</dbReference>
<dbReference type="Proteomes" id="UP000260642">
    <property type="component" value="Unassembled WGS sequence"/>
</dbReference>
<gene>
    <name evidence="2" type="ORF">DXD95_07860</name>
</gene>